<dbReference type="PANTHER" id="PTHR22946:SF9">
    <property type="entry name" value="POLYKETIDE TRANSFERASE AF380"/>
    <property type="match status" value="1"/>
</dbReference>
<dbReference type="Proteomes" id="UP000179069">
    <property type="component" value="Unassembled WGS sequence"/>
</dbReference>
<dbReference type="EMBL" id="MHCI01000003">
    <property type="protein sequence ID" value="OGY17320.1"/>
    <property type="molecule type" value="Genomic_DNA"/>
</dbReference>
<dbReference type="GO" id="GO:0008236">
    <property type="term" value="F:serine-type peptidase activity"/>
    <property type="evidence" value="ECO:0007669"/>
    <property type="project" value="InterPro"/>
</dbReference>
<dbReference type="GO" id="GO:0006508">
    <property type="term" value="P:proteolysis"/>
    <property type="evidence" value="ECO:0007669"/>
    <property type="project" value="InterPro"/>
</dbReference>
<dbReference type="Gene3D" id="3.40.50.1820">
    <property type="entry name" value="alpha/beta hydrolase"/>
    <property type="match status" value="1"/>
</dbReference>
<dbReference type="AlphaFoldDB" id="A0A1G1VPL3"/>
<dbReference type="InterPro" id="IPR029058">
    <property type="entry name" value="AB_hydrolase_fold"/>
</dbReference>
<gene>
    <name evidence="3" type="ORF">A2785_00410</name>
</gene>
<keyword evidence="1" id="KW-0378">Hydrolase</keyword>
<proteinExistence type="predicted"/>
<dbReference type="InterPro" id="IPR050261">
    <property type="entry name" value="FrsA_esterase"/>
</dbReference>
<accession>A0A1G1VPL3</accession>
<name>A0A1G1VPL3_9BACT</name>
<dbReference type="Pfam" id="PF00326">
    <property type="entry name" value="Peptidase_S9"/>
    <property type="match status" value="1"/>
</dbReference>
<sequence>MTSQKVTFYSSDGIRLIGILGIPDGKPPFSTIVICHGYGSSKDSESYTTLEKLLLPLGVATFRFDYRSHGESEGSWQNLTLGGVKSDIKAALDLLLTHYHESIDQAKLVLYGGSFSGLPVVWITAEDQRVKYLICRSGVIDPLLRYQGLYDLGKWKKQGWIKTGESNQDSRYAKLNYQLIHEIADLNIKNTLSRVQVPILIMHGTADTTVLPEQSLFLSRHVGSKDKTFQFIDGVDHWYHGKRDEMQQTIVDWIREKVIP</sequence>
<evidence type="ECO:0000313" key="4">
    <source>
        <dbReference type="Proteomes" id="UP000179069"/>
    </source>
</evidence>
<evidence type="ECO:0000313" key="3">
    <source>
        <dbReference type="EMBL" id="OGY17320.1"/>
    </source>
</evidence>
<comment type="caution">
    <text evidence="3">The sequence shown here is derived from an EMBL/GenBank/DDBJ whole genome shotgun (WGS) entry which is preliminary data.</text>
</comment>
<feature type="domain" description="Peptidase S9 prolyl oligopeptidase catalytic" evidence="2">
    <location>
        <begin position="57"/>
        <end position="257"/>
    </location>
</feature>
<dbReference type="GO" id="GO:0052689">
    <property type="term" value="F:carboxylic ester hydrolase activity"/>
    <property type="evidence" value="ECO:0007669"/>
    <property type="project" value="UniProtKB-ARBA"/>
</dbReference>
<dbReference type="SUPFAM" id="SSF53474">
    <property type="entry name" value="alpha/beta-Hydrolases"/>
    <property type="match status" value="1"/>
</dbReference>
<dbReference type="PANTHER" id="PTHR22946">
    <property type="entry name" value="DIENELACTONE HYDROLASE DOMAIN-CONTAINING PROTEIN-RELATED"/>
    <property type="match status" value="1"/>
</dbReference>
<organism evidence="3 4">
    <name type="scientific">Candidatus Chisholmbacteria bacterium RIFCSPHIGHO2_01_FULL_49_18</name>
    <dbReference type="NCBI Taxonomy" id="1797590"/>
    <lineage>
        <taxon>Bacteria</taxon>
        <taxon>Candidatus Chisholmiibacteriota</taxon>
    </lineage>
</organism>
<dbReference type="InterPro" id="IPR001375">
    <property type="entry name" value="Peptidase_S9_cat"/>
</dbReference>
<protein>
    <recommendedName>
        <fullName evidence="2">Peptidase S9 prolyl oligopeptidase catalytic domain-containing protein</fullName>
    </recommendedName>
</protein>
<evidence type="ECO:0000259" key="2">
    <source>
        <dbReference type="Pfam" id="PF00326"/>
    </source>
</evidence>
<reference evidence="3 4" key="1">
    <citation type="journal article" date="2016" name="Nat. Commun.">
        <title>Thousands of microbial genomes shed light on interconnected biogeochemical processes in an aquifer system.</title>
        <authorList>
            <person name="Anantharaman K."/>
            <person name="Brown C.T."/>
            <person name="Hug L.A."/>
            <person name="Sharon I."/>
            <person name="Castelle C.J."/>
            <person name="Probst A.J."/>
            <person name="Thomas B.C."/>
            <person name="Singh A."/>
            <person name="Wilkins M.J."/>
            <person name="Karaoz U."/>
            <person name="Brodie E.L."/>
            <person name="Williams K.H."/>
            <person name="Hubbard S.S."/>
            <person name="Banfield J.F."/>
        </authorList>
    </citation>
    <scope>NUCLEOTIDE SEQUENCE [LARGE SCALE GENOMIC DNA]</scope>
</reference>
<evidence type="ECO:0000256" key="1">
    <source>
        <dbReference type="ARBA" id="ARBA00022801"/>
    </source>
</evidence>